<dbReference type="PANTHER" id="PTHR37535:SF2">
    <property type="entry name" value="FINGER DOMAIN PROTEIN, PUTATIVE (AFU_ORTHOLOGUE AFUA_6G09300)-RELATED"/>
    <property type="match status" value="1"/>
</dbReference>
<evidence type="ECO:0000256" key="1">
    <source>
        <dbReference type="SAM" id="Coils"/>
    </source>
</evidence>
<dbReference type="Pfam" id="PF11917">
    <property type="entry name" value="DUF3435"/>
    <property type="match status" value="1"/>
</dbReference>
<dbReference type="STRING" id="708197.A0A166LQF8"/>
<gene>
    <name evidence="4" type="ORF">CT0861_12801</name>
</gene>
<dbReference type="PANTHER" id="PTHR37535">
    <property type="entry name" value="FLUG DOMAIN PROTEIN"/>
    <property type="match status" value="1"/>
</dbReference>
<dbReference type="InterPro" id="IPR021842">
    <property type="entry name" value="DUF3435"/>
</dbReference>
<name>A0A166LQF8_9PEZI</name>
<dbReference type="GO" id="GO:0006310">
    <property type="term" value="P:DNA recombination"/>
    <property type="evidence" value="ECO:0007669"/>
    <property type="project" value="InterPro"/>
</dbReference>
<keyword evidence="5" id="KW-1185">Reference proteome</keyword>
<dbReference type="Proteomes" id="UP000076552">
    <property type="component" value="Unassembled WGS sequence"/>
</dbReference>
<comment type="caution">
    <text evidence="4">The sequence shown here is derived from an EMBL/GenBank/DDBJ whole genome shotgun (WGS) entry which is preliminary data.</text>
</comment>
<evidence type="ECO:0000259" key="3">
    <source>
        <dbReference type="PROSITE" id="PS00028"/>
    </source>
</evidence>
<dbReference type="InterPro" id="IPR013087">
    <property type="entry name" value="Znf_C2H2_type"/>
</dbReference>
<feature type="compositionally biased region" description="Acidic residues" evidence="2">
    <location>
        <begin position="71"/>
        <end position="89"/>
    </location>
</feature>
<evidence type="ECO:0000313" key="4">
    <source>
        <dbReference type="EMBL" id="KZL63817.1"/>
    </source>
</evidence>
<sequence>LSASFIIPLYPTNACREAVSSLCLPLPNKSCTSSIIMPPRQRRHVDASNSDNSFSPSDDDISDDTSNANEDVFDVNEDEDGPSTDATDIEDLDEEAELDVEDQIMLFSGNLHPPDYWRRAVEEMNESEFEGQDYSPSTTALLDNVEEQWRLYCEVLNRDPRHCYKTLSIKLLYNFFDWYLSQKVGKDGRKRNGIKKKSSLGTYWKIFRLVFERAMGERIASKLGRSMRKVIGRLAKKHGLNDQARANRIMTIDQLKQHIEETLSTTRKMFEVGEVRILAVLFVLLVAPAGARRRAIARLRFRDIRVVLARDPEGGPHKLLIRFTPKFTKEYLGAKAQNTYPIPETMFDPSLLLSPHVFLLGILFRHQAFRAGSLTSPDQLKKLDICPGELELPLPLREDLNDTYIFRRAVLGTEGYVLSTNEPISEAMMGAWFKRIGELMGLEYSTILYSLRYNAANGFDQSADVSEALRNLVMGHASSEPFRHHYLGREIGADLWGILRGQRPQQALIKQSGSIGHSISKRRPTDLTQEQSASIATHPTIRRLKTALRRLPPRSEAYRDARREINNEKQRLRRELKQSIIHEWTDNQAVDDIERQLQGDSFTKPAVVDTCRPQGPAQKRLLAALTAPLIATLEDQFKRRDNAIDAVSAYCLVQEGCTTRRPRPQSKDSLPKTPSSGSEVSPLSLAILSVYARNKTERPRRCFLCIGQAHCLLPDDPRVDDLIQEFYSSNGLTRHFKRKHLSKMQADDKIECTVCKMPLAHRMHLQRHAFEIHGTVS</sequence>
<dbReference type="InterPro" id="IPR013762">
    <property type="entry name" value="Integrase-like_cat_sf"/>
</dbReference>
<feature type="region of interest" description="Disordered" evidence="2">
    <location>
        <begin position="659"/>
        <end position="680"/>
    </location>
</feature>
<organism evidence="4 5">
    <name type="scientific">Colletotrichum tofieldiae</name>
    <dbReference type="NCBI Taxonomy" id="708197"/>
    <lineage>
        <taxon>Eukaryota</taxon>
        <taxon>Fungi</taxon>
        <taxon>Dikarya</taxon>
        <taxon>Ascomycota</taxon>
        <taxon>Pezizomycotina</taxon>
        <taxon>Sordariomycetes</taxon>
        <taxon>Hypocreomycetidae</taxon>
        <taxon>Glomerellales</taxon>
        <taxon>Glomerellaceae</taxon>
        <taxon>Colletotrichum</taxon>
        <taxon>Colletotrichum spaethianum species complex</taxon>
    </lineage>
</organism>
<dbReference type="Gene3D" id="1.10.443.10">
    <property type="entry name" value="Intergrase catalytic core"/>
    <property type="match status" value="1"/>
</dbReference>
<feature type="compositionally biased region" description="Low complexity" evidence="2">
    <location>
        <begin position="47"/>
        <end position="56"/>
    </location>
</feature>
<feature type="coiled-coil region" evidence="1">
    <location>
        <begin position="555"/>
        <end position="582"/>
    </location>
</feature>
<protein>
    <submittedName>
        <fullName evidence="4">C2H2 finger domain protein</fullName>
    </submittedName>
</protein>
<evidence type="ECO:0000256" key="2">
    <source>
        <dbReference type="SAM" id="MobiDB-lite"/>
    </source>
</evidence>
<reference evidence="4 5" key="1">
    <citation type="submission" date="2015-06" db="EMBL/GenBank/DDBJ databases">
        <title>Survival trade-offs in plant roots during colonization by closely related pathogenic and mutualistic fungi.</title>
        <authorList>
            <person name="Hacquard S."/>
            <person name="Kracher B."/>
            <person name="Hiruma K."/>
            <person name="Weinman A."/>
            <person name="Muench P."/>
            <person name="Garrido Oter R."/>
            <person name="Ver Loren van Themaat E."/>
            <person name="Dallerey J.-F."/>
            <person name="Damm U."/>
            <person name="Henrissat B."/>
            <person name="Lespinet O."/>
            <person name="Thon M."/>
            <person name="Kemen E."/>
            <person name="McHardy A.C."/>
            <person name="Schulze-Lefert P."/>
            <person name="O'Connell R.J."/>
        </authorList>
    </citation>
    <scope>NUCLEOTIDE SEQUENCE [LARGE SCALE GENOMIC DNA]</scope>
    <source>
        <strain evidence="4 5">0861</strain>
    </source>
</reference>
<dbReference type="AlphaFoldDB" id="A0A166LQF8"/>
<keyword evidence="1" id="KW-0175">Coiled coil</keyword>
<evidence type="ECO:0000313" key="5">
    <source>
        <dbReference type="Proteomes" id="UP000076552"/>
    </source>
</evidence>
<dbReference type="PROSITE" id="PS00028">
    <property type="entry name" value="ZINC_FINGER_C2H2_1"/>
    <property type="match status" value="1"/>
</dbReference>
<accession>A0A166LQF8</accession>
<feature type="region of interest" description="Disordered" evidence="2">
    <location>
        <begin position="34"/>
        <end position="89"/>
    </location>
</feature>
<feature type="domain" description="C2H2-type" evidence="3">
    <location>
        <begin position="752"/>
        <end position="773"/>
    </location>
</feature>
<proteinExistence type="predicted"/>
<feature type="compositionally biased region" description="Polar residues" evidence="2">
    <location>
        <begin position="526"/>
        <end position="536"/>
    </location>
</feature>
<dbReference type="GO" id="GO:0015074">
    <property type="term" value="P:DNA integration"/>
    <property type="evidence" value="ECO:0007669"/>
    <property type="project" value="InterPro"/>
</dbReference>
<feature type="non-terminal residue" evidence="4">
    <location>
        <position position="1"/>
    </location>
</feature>
<feature type="region of interest" description="Disordered" evidence="2">
    <location>
        <begin position="510"/>
        <end position="536"/>
    </location>
</feature>
<dbReference type="EMBL" id="LFIV01000314">
    <property type="protein sequence ID" value="KZL63817.1"/>
    <property type="molecule type" value="Genomic_DNA"/>
</dbReference>
<dbReference type="GO" id="GO:0003677">
    <property type="term" value="F:DNA binding"/>
    <property type="evidence" value="ECO:0007669"/>
    <property type="project" value="InterPro"/>
</dbReference>